<gene>
    <name evidence="2" type="ORF">AVDCRST_MAG44-1130</name>
</gene>
<keyword evidence="1" id="KW-0732">Signal</keyword>
<evidence type="ECO:0000313" key="2">
    <source>
        <dbReference type="EMBL" id="CAA9507006.1"/>
    </source>
</evidence>
<protein>
    <recommendedName>
        <fullName evidence="3">Entericidin EcnA/B family protein</fullName>
    </recommendedName>
</protein>
<reference evidence="2" key="1">
    <citation type="submission" date="2020-02" db="EMBL/GenBank/DDBJ databases">
        <authorList>
            <person name="Meier V. D."/>
        </authorList>
    </citation>
    <scope>NUCLEOTIDE SEQUENCE</scope>
    <source>
        <strain evidence="2">AVDCRST_MAG44</strain>
    </source>
</reference>
<dbReference type="PROSITE" id="PS51257">
    <property type="entry name" value="PROKAR_LIPOPROTEIN"/>
    <property type="match status" value="1"/>
</dbReference>
<name>A0A6J4SVX6_9SPHN</name>
<feature type="signal peptide" evidence="1">
    <location>
        <begin position="1"/>
        <end position="18"/>
    </location>
</feature>
<evidence type="ECO:0000256" key="1">
    <source>
        <dbReference type="SAM" id="SignalP"/>
    </source>
</evidence>
<proteinExistence type="predicted"/>
<feature type="chain" id="PRO_5026701978" description="Entericidin EcnA/B family protein" evidence="1">
    <location>
        <begin position="19"/>
        <end position="41"/>
    </location>
</feature>
<evidence type="ECO:0008006" key="3">
    <source>
        <dbReference type="Google" id="ProtNLM"/>
    </source>
</evidence>
<sequence>MIQKIFTVALVGAALATAACNTVRGAASDVNSVANTVDNNT</sequence>
<accession>A0A6J4SVX6</accession>
<dbReference type="EMBL" id="CADCVY010000078">
    <property type="protein sequence ID" value="CAA9507006.1"/>
    <property type="molecule type" value="Genomic_DNA"/>
</dbReference>
<dbReference type="AlphaFoldDB" id="A0A6J4SVX6"/>
<organism evidence="2">
    <name type="scientific">uncultured Sphingomonas sp</name>
    <dbReference type="NCBI Taxonomy" id="158754"/>
    <lineage>
        <taxon>Bacteria</taxon>
        <taxon>Pseudomonadati</taxon>
        <taxon>Pseudomonadota</taxon>
        <taxon>Alphaproteobacteria</taxon>
        <taxon>Sphingomonadales</taxon>
        <taxon>Sphingomonadaceae</taxon>
        <taxon>Sphingomonas</taxon>
        <taxon>environmental samples</taxon>
    </lineage>
</organism>